<dbReference type="OMA" id="PNWKKAP"/>
<accession>G3ANX6</accession>
<organism evidence="2">
    <name type="scientific">Spathaspora passalidarum (strain NRRL Y-27907 / 11-Y1)</name>
    <dbReference type="NCBI Taxonomy" id="619300"/>
    <lineage>
        <taxon>Eukaryota</taxon>
        <taxon>Fungi</taxon>
        <taxon>Dikarya</taxon>
        <taxon>Ascomycota</taxon>
        <taxon>Saccharomycotina</taxon>
        <taxon>Pichiomycetes</taxon>
        <taxon>Debaryomycetaceae</taxon>
        <taxon>Spathaspora</taxon>
    </lineage>
</organism>
<proteinExistence type="predicted"/>
<dbReference type="AlphaFoldDB" id="G3ANX6"/>
<dbReference type="Proteomes" id="UP000000709">
    <property type="component" value="Unassembled WGS sequence"/>
</dbReference>
<evidence type="ECO:0000313" key="1">
    <source>
        <dbReference type="EMBL" id="EGW32601.1"/>
    </source>
</evidence>
<protein>
    <submittedName>
        <fullName evidence="1">Uncharacterized protein</fullName>
    </submittedName>
</protein>
<keyword evidence="2" id="KW-1185">Reference proteome</keyword>
<name>G3ANX6_SPAPN</name>
<dbReference type="RefSeq" id="XP_007375877.1">
    <property type="nucleotide sequence ID" value="XM_007375815.1"/>
</dbReference>
<gene>
    <name evidence="1" type="ORF">SPAPADRAFT_51142</name>
</gene>
<evidence type="ECO:0000313" key="2">
    <source>
        <dbReference type="Proteomes" id="UP000000709"/>
    </source>
</evidence>
<dbReference type="OrthoDB" id="3784821at2759"/>
<dbReference type="EMBL" id="GL996502">
    <property type="protein sequence ID" value="EGW32601.1"/>
    <property type="molecule type" value="Genomic_DNA"/>
</dbReference>
<dbReference type="HOGENOM" id="CLU_119129_0_0_1"/>
<dbReference type="KEGG" id="spaa:SPAPADRAFT_51142"/>
<dbReference type="InParanoid" id="G3ANX6"/>
<dbReference type="GeneID" id="18871524"/>
<reference evidence="1 2" key="1">
    <citation type="journal article" date="2011" name="Proc. Natl. Acad. Sci. U.S.A.">
        <title>Comparative genomics of xylose-fermenting fungi for enhanced biofuel production.</title>
        <authorList>
            <person name="Wohlbach D.J."/>
            <person name="Kuo A."/>
            <person name="Sato T.K."/>
            <person name="Potts K.M."/>
            <person name="Salamov A.A."/>
            <person name="LaButti K.M."/>
            <person name="Sun H."/>
            <person name="Clum A."/>
            <person name="Pangilinan J.L."/>
            <person name="Lindquist E.A."/>
            <person name="Lucas S."/>
            <person name="Lapidus A."/>
            <person name="Jin M."/>
            <person name="Gunawan C."/>
            <person name="Balan V."/>
            <person name="Dale B.E."/>
            <person name="Jeffries T.W."/>
            <person name="Zinkel R."/>
            <person name="Barry K.W."/>
            <person name="Grigoriev I.V."/>
            <person name="Gasch A.P."/>
        </authorList>
    </citation>
    <scope>NUCLEOTIDE SEQUENCE [LARGE SCALE GENOMIC DNA]</scope>
    <source>
        <strain evidence="2">NRRL Y-27907 / 11-Y1</strain>
    </source>
</reference>
<sequence>MAAEEPQPPRTAKELKSTIKIQPAVGIPGVLAGPKPHVDSPFVQHLITTGKPNWKLATPEMKTKYRAYQKILIGIPVLFICSYVLVRRLNGESTKQMQKGEIAEDGTLIYWDENKIMEVERNTWSYKLFGPDYFQEGRTSRTIGKPLAIKPDDDD</sequence>
<dbReference type="eggNOG" id="ENOG502SX3Y">
    <property type="taxonomic scope" value="Eukaryota"/>
</dbReference>